<keyword evidence="4" id="KW-0812">Transmembrane</keyword>
<dbReference type="Pfam" id="PF00026">
    <property type="entry name" value="Asp"/>
    <property type="match status" value="1"/>
</dbReference>
<dbReference type="InterPro" id="IPR021109">
    <property type="entry name" value="Peptidase_aspartic_dom_sf"/>
</dbReference>
<proteinExistence type="inferred from homology"/>
<evidence type="ECO:0000256" key="2">
    <source>
        <dbReference type="PIRSR" id="PIRSR601461-1"/>
    </source>
</evidence>
<accession>A0A507FLT7</accession>
<keyword evidence="8" id="KW-1185">Reference proteome</keyword>
<dbReference type="SUPFAM" id="SSF50630">
    <property type="entry name" value="Acid proteases"/>
    <property type="match status" value="1"/>
</dbReference>
<feature type="disulfide bond" evidence="3">
    <location>
        <begin position="93"/>
        <end position="98"/>
    </location>
</feature>
<organism evidence="7 8">
    <name type="scientific">Chytriomyces confervae</name>
    <dbReference type="NCBI Taxonomy" id="246404"/>
    <lineage>
        <taxon>Eukaryota</taxon>
        <taxon>Fungi</taxon>
        <taxon>Fungi incertae sedis</taxon>
        <taxon>Chytridiomycota</taxon>
        <taxon>Chytridiomycota incertae sedis</taxon>
        <taxon>Chytridiomycetes</taxon>
        <taxon>Chytridiales</taxon>
        <taxon>Chytriomycetaceae</taxon>
        <taxon>Chytriomyces</taxon>
    </lineage>
</organism>
<comment type="caution">
    <text evidence="7">The sequence shown here is derived from an EMBL/GenBank/DDBJ whole genome shotgun (WGS) entry which is preliminary data.</text>
</comment>
<dbReference type="EMBL" id="QEAP01000042">
    <property type="protein sequence ID" value="TPX76595.1"/>
    <property type="molecule type" value="Genomic_DNA"/>
</dbReference>
<evidence type="ECO:0000313" key="7">
    <source>
        <dbReference type="EMBL" id="TPX76595.1"/>
    </source>
</evidence>
<dbReference type="GO" id="GO:0006508">
    <property type="term" value="P:proteolysis"/>
    <property type="evidence" value="ECO:0007669"/>
    <property type="project" value="InterPro"/>
</dbReference>
<dbReference type="PRINTS" id="PR00792">
    <property type="entry name" value="PEPSIN"/>
</dbReference>
<dbReference type="InterPro" id="IPR033121">
    <property type="entry name" value="PEPTIDASE_A1"/>
</dbReference>
<keyword evidence="5" id="KW-0732">Signal</keyword>
<feature type="transmembrane region" description="Helical" evidence="4">
    <location>
        <begin position="446"/>
        <end position="469"/>
    </location>
</feature>
<keyword evidence="3" id="KW-1015">Disulfide bond</keyword>
<evidence type="ECO:0000259" key="6">
    <source>
        <dbReference type="PROSITE" id="PS51767"/>
    </source>
</evidence>
<comment type="similarity">
    <text evidence="1">Belongs to the peptidase A1 family.</text>
</comment>
<feature type="active site" evidence="2">
    <location>
        <position position="294"/>
    </location>
</feature>
<protein>
    <recommendedName>
        <fullName evidence="6">Peptidase A1 domain-containing protein</fullName>
    </recommendedName>
</protein>
<sequence length="565" mass="60449">MLAFILASFHAPAQAFPATASPLPQIPFIIHDIRSAENINASFSTLSARDSVPLQEYPNVVTEYRASIQVGGRQFTMLLDTGSHDMWLYGDACPSPACTSAKNKYSLSRSPSGVDLKTPAPGGSYADGSGYQGNLVQDTVTMGSVSVPSFTFTQVTRYISQGGSFNPIDNEVDGIIGMAFSQQTGSSKSIPTFMEQAIMTRALPVGIFSFFIDVSERSGTATLGGYDATLFSNSVDVPVWIPILKDGSFSAGKLALPLIQSCVGTTLVDQFQSHGSLASSNAAQEGITGSAVIDTGTSQSIVSYKLLDALAQQLPNAKRVPTTQTGIDYVYTVPCDLKRENGGPPVSLQFANGVKLSVSALEYVSRPAKNGVCQILFQGSSLGGLNPGTYLIGNTVLKRYVTVFDYQNQQIGFALAKGRSRAASGVEFDASVARAFAAGLATSTKSIILCAAVLGSAVMLASLCLCLYIKCKPSKRVSAQMMQSNNARSIYHSTTSVAQVYPDLDANFDRMVKRSSRLAEIKTQARLQSRLSAIDLYDARPSERESIFGDLSQQFFVVDKNYQRL</sequence>
<dbReference type="CDD" id="cd05471">
    <property type="entry name" value="pepsin_like"/>
    <property type="match status" value="1"/>
</dbReference>
<reference evidence="7 8" key="1">
    <citation type="journal article" date="2019" name="Sci. Rep.">
        <title>Comparative genomics of chytrid fungi reveal insights into the obligate biotrophic and pathogenic lifestyle of Synchytrium endobioticum.</title>
        <authorList>
            <person name="van de Vossenberg B.T.L.H."/>
            <person name="Warris S."/>
            <person name="Nguyen H.D.T."/>
            <person name="van Gent-Pelzer M.P.E."/>
            <person name="Joly D.L."/>
            <person name="van de Geest H.C."/>
            <person name="Bonants P.J.M."/>
            <person name="Smith D.S."/>
            <person name="Levesque C.A."/>
            <person name="van der Lee T.A.J."/>
        </authorList>
    </citation>
    <scope>NUCLEOTIDE SEQUENCE [LARGE SCALE GENOMIC DNA]</scope>
    <source>
        <strain evidence="7 8">CBS 675.73</strain>
    </source>
</reference>
<dbReference type="PANTHER" id="PTHR47966">
    <property type="entry name" value="BETA-SITE APP-CLEAVING ENZYME, ISOFORM A-RELATED"/>
    <property type="match status" value="1"/>
</dbReference>
<feature type="active site" evidence="2">
    <location>
        <position position="80"/>
    </location>
</feature>
<feature type="chain" id="PRO_5021254737" description="Peptidase A1 domain-containing protein" evidence="5">
    <location>
        <begin position="16"/>
        <end position="565"/>
    </location>
</feature>
<name>A0A507FLT7_9FUNG</name>
<dbReference type="AlphaFoldDB" id="A0A507FLT7"/>
<evidence type="ECO:0000256" key="1">
    <source>
        <dbReference type="ARBA" id="ARBA00007447"/>
    </source>
</evidence>
<feature type="domain" description="Peptidase A1" evidence="6">
    <location>
        <begin position="64"/>
        <end position="414"/>
    </location>
</feature>
<dbReference type="GO" id="GO:0004190">
    <property type="term" value="F:aspartic-type endopeptidase activity"/>
    <property type="evidence" value="ECO:0007669"/>
    <property type="project" value="InterPro"/>
</dbReference>
<dbReference type="STRING" id="246404.A0A507FLT7"/>
<keyword evidence="4" id="KW-1133">Transmembrane helix</keyword>
<dbReference type="InterPro" id="IPR034164">
    <property type="entry name" value="Pepsin-like_dom"/>
</dbReference>
<dbReference type="Proteomes" id="UP000320333">
    <property type="component" value="Unassembled WGS sequence"/>
</dbReference>
<gene>
    <name evidence="7" type="ORF">CcCBS67573_g02131</name>
</gene>
<dbReference type="PANTHER" id="PTHR47966:SF51">
    <property type="entry name" value="BETA-SITE APP-CLEAVING ENZYME, ISOFORM A-RELATED"/>
    <property type="match status" value="1"/>
</dbReference>
<evidence type="ECO:0000256" key="5">
    <source>
        <dbReference type="SAM" id="SignalP"/>
    </source>
</evidence>
<evidence type="ECO:0000313" key="8">
    <source>
        <dbReference type="Proteomes" id="UP000320333"/>
    </source>
</evidence>
<feature type="signal peptide" evidence="5">
    <location>
        <begin position="1"/>
        <end position="15"/>
    </location>
</feature>
<dbReference type="InterPro" id="IPR001461">
    <property type="entry name" value="Aspartic_peptidase_A1"/>
</dbReference>
<keyword evidence="4" id="KW-0472">Membrane</keyword>
<evidence type="ECO:0000256" key="4">
    <source>
        <dbReference type="SAM" id="Phobius"/>
    </source>
</evidence>
<evidence type="ECO:0000256" key="3">
    <source>
        <dbReference type="PIRSR" id="PIRSR601461-2"/>
    </source>
</evidence>
<dbReference type="OrthoDB" id="15189at2759"/>
<dbReference type="Gene3D" id="2.40.70.10">
    <property type="entry name" value="Acid Proteases"/>
    <property type="match status" value="2"/>
</dbReference>
<dbReference type="PROSITE" id="PS51767">
    <property type="entry name" value="PEPTIDASE_A1"/>
    <property type="match status" value="1"/>
</dbReference>